<reference evidence="2 3" key="1">
    <citation type="submission" date="2024-01" db="EMBL/GenBank/DDBJ databases">
        <title>Genomic insights into the taxonomy and metabolism of the cyanobacterium Pannus brasiliensis CCIBt3594.</title>
        <authorList>
            <person name="Machado M."/>
            <person name="Botero N.B."/>
            <person name="Andreote A.P.D."/>
            <person name="Feitosa A.M.T."/>
            <person name="Popin R."/>
            <person name="Sivonen K."/>
            <person name="Fiore M.F."/>
        </authorList>
    </citation>
    <scope>NUCLEOTIDE SEQUENCE [LARGE SCALE GENOMIC DNA]</scope>
    <source>
        <strain evidence="2 3">CCIBt3594</strain>
    </source>
</reference>
<evidence type="ECO:0000256" key="1">
    <source>
        <dbReference type="SAM" id="MobiDB-lite"/>
    </source>
</evidence>
<dbReference type="EMBL" id="JBAFSM010000013">
    <property type="protein sequence ID" value="MEG3437139.1"/>
    <property type="molecule type" value="Genomic_DNA"/>
</dbReference>
<name>A0AAW9QVZ2_9CHRO</name>
<dbReference type="Proteomes" id="UP001328733">
    <property type="component" value="Unassembled WGS sequence"/>
</dbReference>
<gene>
    <name evidence="2" type="ORF">V0288_08415</name>
</gene>
<feature type="region of interest" description="Disordered" evidence="1">
    <location>
        <begin position="1"/>
        <end position="37"/>
    </location>
</feature>
<feature type="compositionally biased region" description="Basic and acidic residues" evidence="1">
    <location>
        <begin position="1"/>
        <end position="15"/>
    </location>
</feature>
<evidence type="ECO:0000313" key="3">
    <source>
        <dbReference type="Proteomes" id="UP001328733"/>
    </source>
</evidence>
<proteinExistence type="predicted"/>
<organism evidence="2 3">
    <name type="scientific">Pannus brasiliensis CCIBt3594</name>
    <dbReference type="NCBI Taxonomy" id="1427578"/>
    <lineage>
        <taxon>Bacteria</taxon>
        <taxon>Bacillati</taxon>
        <taxon>Cyanobacteriota</taxon>
        <taxon>Cyanophyceae</taxon>
        <taxon>Oscillatoriophycideae</taxon>
        <taxon>Chroococcales</taxon>
        <taxon>Microcystaceae</taxon>
        <taxon>Pannus</taxon>
    </lineage>
</organism>
<dbReference type="RefSeq" id="WP_332864624.1">
    <property type="nucleotide sequence ID" value="NZ_JBAFSM010000013.1"/>
</dbReference>
<protein>
    <submittedName>
        <fullName evidence="2">Uncharacterized protein</fullName>
    </submittedName>
</protein>
<accession>A0AAW9QVZ2</accession>
<comment type="caution">
    <text evidence="2">The sequence shown here is derived from an EMBL/GenBank/DDBJ whole genome shotgun (WGS) entry which is preliminary data.</text>
</comment>
<evidence type="ECO:0000313" key="2">
    <source>
        <dbReference type="EMBL" id="MEG3437139.1"/>
    </source>
</evidence>
<keyword evidence="3" id="KW-1185">Reference proteome</keyword>
<sequence>MTEPSESKRKAKPAESDPVVESAPIIDTPPSDDTETLSPGEVIAAVQESQRMALAGIQQMEQQGLTTASLSSQPVTASSADVTDELTRGGPALGSFVSAIGLAVAEAQKKLDETLVATAQKLSETQIDVIAVFEQVIDDKNGQMSQGNVYVQKLPLINYLMPTAYKWSRVYLEADMKVQEFNSANGVNIQSKSANFGLNASASFGKTGFGASAGTNFNIGSSETNVGISSSQDSAAGNLHLEATLEPREVDLPRPFILQKGPSLSLSVGDREDLLGPKTGDAPAPVIGRQITVRAILKKTDGSPHKAIKLDVTVDPPILNYPGTVTTLSTDTEAGECNILIKREGAAFNKDTFINATVRVRFGLVSQMIVVTL</sequence>
<dbReference type="AlphaFoldDB" id="A0AAW9QVZ2"/>